<evidence type="ECO:0000256" key="1">
    <source>
        <dbReference type="ARBA" id="ARBA00004651"/>
    </source>
</evidence>
<dbReference type="SUPFAM" id="SSF53649">
    <property type="entry name" value="Alkaline phosphatase-like"/>
    <property type="match status" value="1"/>
</dbReference>
<accession>A0A1Z3N948</accession>
<evidence type="ECO:0000256" key="6">
    <source>
        <dbReference type="SAM" id="Phobius"/>
    </source>
</evidence>
<evidence type="ECO:0000313" key="9">
    <source>
        <dbReference type="Proteomes" id="UP000197003"/>
    </source>
</evidence>
<name>A0A1Z3N948_BDEBC</name>
<keyword evidence="5 6" id="KW-0472">Membrane</keyword>
<dbReference type="Pfam" id="PF00884">
    <property type="entry name" value="Sulfatase"/>
    <property type="match status" value="1"/>
</dbReference>
<evidence type="ECO:0000256" key="4">
    <source>
        <dbReference type="ARBA" id="ARBA00022989"/>
    </source>
</evidence>
<keyword evidence="4 6" id="KW-1133">Transmembrane helix</keyword>
<evidence type="ECO:0000256" key="5">
    <source>
        <dbReference type="ARBA" id="ARBA00023136"/>
    </source>
</evidence>
<feature type="domain" description="Sulfatase N-terminal" evidence="7">
    <location>
        <begin position="254"/>
        <end position="519"/>
    </location>
</feature>
<feature type="transmembrane region" description="Helical" evidence="6">
    <location>
        <begin position="159"/>
        <end position="178"/>
    </location>
</feature>
<feature type="transmembrane region" description="Helical" evidence="6">
    <location>
        <begin position="51"/>
        <end position="72"/>
    </location>
</feature>
<evidence type="ECO:0000256" key="2">
    <source>
        <dbReference type="ARBA" id="ARBA00022475"/>
    </source>
</evidence>
<evidence type="ECO:0000313" key="8">
    <source>
        <dbReference type="EMBL" id="ASD63976.1"/>
    </source>
</evidence>
<gene>
    <name evidence="8" type="ORF">B9G79_10545</name>
</gene>
<dbReference type="CDD" id="cd16015">
    <property type="entry name" value="LTA_synthase"/>
    <property type="match status" value="1"/>
</dbReference>
<dbReference type="InterPro" id="IPR017850">
    <property type="entry name" value="Alkaline_phosphatase_core_sf"/>
</dbReference>
<reference evidence="8 9" key="1">
    <citation type="submission" date="2017-04" db="EMBL/GenBank/DDBJ databases">
        <title>Whole genome sequence of Bdellovibrio bacteriovorus strain SSB218315.</title>
        <authorList>
            <person name="Oyedara O."/>
            <person name="Rodriguez-Perez M.A."/>
        </authorList>
    </citation>
    <scope>NUCLEOTIDE SEQUENCE [LARGE SCALE GENOMIC DNA]</scope>
    <source>
        <strain evidence="8 9">SSB218315</strain>
    </source>
</reference>
<dbReference type="Proteomes" id="UP000197003">
    <property type="component" value="Chromosome"/>
</dbReference>
<dbReference type="PANTHER" id="PTHR47371:SF3">
    <property type="entry name" value="PHOSPHOGLYCEROL TRANSFERASE I"/>
    <property type="match status" value="1"/>
</dbReference>
<dbReference type="GO" id="GO:0016740">
    <property type="term" value="F:transferase activity"/>
    <property type="evidence" value="ECO:0007669"/>
    <property type="project" value="UniProtKB-KW"/>
</dbReference>
<keyword evidence="2" id="KW-1003">Cell membrane</keyword>
<sequence>MSFLFSSLGFLLRITVIGAVFRAIVAIYLQIWDLMDFASIKNTFPAFLHGWHFDLAIGSVVYLLLYWMILLFKLSPKAAKRWNFLFLWFYIVMIVTDSLYAKETGRHLSYEIYSLFTIEGSMLSLFGRYWIAVLVSLAAAASLNLWVSPNYKTTSGPAGRIFAMLVAAVMAVMGFRGFEGIPQDPSWAYRAGGGPQGAFLALNGAYGIFWAAVGEKKSSKENIALPKDINTEKVFAAWKAQRGIHTPIGGFDGNIVIVFLESWWGSEVDRIQDGVEILPFFNKLRRESLHTDLFLAGGHRTTEGIFSSMCSLPNPLGKSIMYSEIENKDFVCLPRLLSEKGYSSAFFQGSDQYTSGTGLLVLKTGFQSSYGKRDIPDYEKLEQNAWGVYDTDLYKFALDKMNGLREPFLVGINTNTTHDNLFPARADRQKYKTIRQWADTELQDFHKLLASRKWEKDWLLVLVADHTTYGGSSIFDHYAIPFLMKHYTKDGKESRVLPNKLLPGAFSQPDIAATLADITGVKAPTFLGRSLARPESFSPGASIFHLGQSAWFDGDWAVVFNIRKPGEERCFKWKEDMSFTKESPCPTQGKKMHEEGLSYIKESQELLFK</sequence>
<feature type="transmembrane region" description="Helical" evidence="6">
    <location>
        <begin position="12"/>
        <end position="31"/>
    </location>
</feature>
<dbReference type="OrthoDB" id="9760224at2"/>
<dbReference type="InterPro" id="IPR000917">
    <property type="entry name" value="Sulfatase_N"/>
</dbReference>
<organism evidence="8 9">
    <name type="scientific">Bdellovibrio bacteriovorus</name>
    <dbReference type="NCBI Taxonomy" id="959"/>
    <lineage>
        <taxon>Bacteria</taxon>
        <taxon>Pseudomonadati</taxon>
        <taxon>Bdellovibrionota</taxon>
        <taxon>Bdellovibrionia</taxon>
        <taxon>Bdellovibrionales</taxon>
        <taxon>Pseudobdellovibrionaceae</taxon>
        <taxon>Bdellovibrio</taxon>
    </lineage>
</organism>
<proteinExistence type="predicted"/>
<keyword evidence="8" id="KW-0808">Transferase</keyword>
<evidence type="ECO:0000256" key="3">
    <source>
        <dbReference type="ARBA" id="ARBA00022692"/>
    </source>
</evidence>
<feature type="transmembrane region" description="Helical" evidence="6">
    <location>
        <begin position="84"/>
        <end position="101"/>
    </location>
</feature>
<evidence type="ECO:0000259" key="7">
    <source>
        <dbReference type="Pfam" id="PF00884"/>
    </source>
</evidence>
<feature type="transmembrane region" description="Helical" evidence="6">
    <location>
        <begin position="129"/>
        <end position="147"/>
    </location>
</feature>
<dbReference type="AlphaFoldDB" id="A0A1Z3N948"/>
<comment type="subcellular location">
    <subcellularLocation>
        <location evidence="1">Cell membrane</location>
        <topology evidence="1">Multi-pass membrane protein</topology>
    </subcellularLocation>
</comment>
<protein>
    <submittedName>
        <fullName evidence="8">Phosphoglycerol transferase</fullName>
    </submittedName>
</protein>
<dbReference type="InterPro" id="IPR050448">
    <property type="entry name" value="OpgB/LTA_synthase_biosynth"/>
</dbReference>
<keyword evidence="3 6" id="KW-0812">Transmembrane</keyword>
<dbReference type="Gene3D" id="3.40.720.10">
    <property type="entry name" value="Alkaline Phosphatase, subunit A"/>
    <property type="match status" value="1"/>
</dbReference>
<dbReference type="GO" id="GO:0005886">
    <property type="term" value="C:plasma membrane"/>
    <property type="evidence" value="ECO:0007669"/>
    <property type="project" value="UniProtKB-SubCell"/>
</dbReference>
<dbReference type="PANTHER" id="PTHR47371">
    <property type="entry name" value="LIPOTEICHOIC ACID SYNTHASE"/>
    <property type="match status" value="1"/>
</dbReference>
<dbReference type="EMBL" id="CP020946">
    <property type="protein sequence ID" value="ASD63976.1"/>
    <property type="molecule type" value="Genomic_DNA"/>
</dbReference>
<dbReference type="RefSeq" id="WP_088565476.1">
    <property type="nucleotide sequence ID" value="NZ_CP020946.1"/>
</dbReference>